<dbReference type="OrthoDB" id="220607at2"/>
<gene>
    <name evidence="2" type="ORF">DSM3645_12546</name>
</gene>
<feature type="region of interest" description="Disordered" evidence="1">
    <location>
        <begin position="1313"/>
        <end position="1336"/>
    </location>
</feature>
<evidence type="ECO:0000313" key="3">
    <source>
        <dbReference type="Proteomes" id="UP000004358"/>
    </source>
</evidence>
<evidence type="ECO:0000313" key="2">
    <source>
        <dbReference type="EMBL" id="EAQ80848.1"/>
    </source>
</evidence>
<dbReference type="RefSeq" id="WP_002650406.1">
    <property type="nucleotide sequence ID" value="NZ_CH672376.1"/>
</dbReference>
<protein>
    <submittedName>
        <fullName evidence="2">Uncharacterized protein</fullName>
    </submittedName>
</protein>
<organism evidence="2 3">
    <name type="scientific">Blastopirellula marina DSM 3645</name>
    <dbReference type="NCBI Taxonomy" id="314230"/>
    <lineage>
        <taxon>Bacteria</taxon>
        <taxon>Pseudomonadati</taxon>
        <taxon>Planctomycetota</taxon>
        <taxon>Planctomycetia</taxon>
        <taxon>Pirellulales</taxon>
        <taxon>Pirellulaceae</taxon>
        <taxon>Blastopirellula</taxon>
    </lineage>
</organism>
<reference evidence="2 3" key="1">
    <citation type="submission" date="2006-02" db="EMBL/GenBank/DDBJ databases">
        <authorList>
            <person name="Amann R."/>
            <person name="Ferriera S."/>
            <person name="Johnson J."/>
            <person name="Kravitz S."/>
            <person name="Halpern A."/>
            <person name="Remington K."/>
            <person name="Beeson K."/>
            <person name="Tran B."/>
            <person name="Rogers Y.-H."/>
            <person name="Friedman R."/>
            <person name="Venter J.C."/>
        </authorList>
    </citation>
    <scope>NUCLEOTIDE SEQUENCE [LARGE SCALE GENOMIC DNA]</scope>
    <source>
        <strain evidence="2 3">DSM 3645</strain>
    </source>
</reference>
<evidence type="ECO:0000256" key="1">
    <source>
        <dbReference type="SAM" id="MobiDB-lite"/>
    </source>
</evidence>
<dbReference type="HOGENOM" id="CLU_258836_0_0_0"/>
<name>A3ZRS9_9BACT</name>
<dbReference type="EMBL" id="AANZ01000007">
    <property type="protein sequence ID" value="EAQ80848.1"/>
    <property type="molecule type" value="Genomic_DNA"/>
</dbReference>
<dbReference type="eggNOG" id="ENOG502Z8KZ">
    <property type="taxonomic scope" value="Bacteria"/>
</dbReference>
<sequence>MPSLSQFSTQIERTLGYLNFSAGAYDPKFASAVNELYAAVAPGEPRSRPTWARLGDALREELTRLSGSSAAFADTDQAAGVLNCLFDHVLPGYLEFHRDLLFHQVDEAIFLPYFVVRAAEATLQQGGPWDEVERVRAGAIGLLNDYIGHRPIAALQSRRMRPYDHEYCRPVPIFLAGSGVSIGRYYRVTTKALELIQATSPDILHDACFEPDMLEELAFDPRAYDFDHPVNKRPNYQFGQWDPDHIDTSGRYRRFVVQQVTLDALMRRVEEGQEATLEELEVEAAAVLAGVILMGAGISGRGPDTYTSDISLATLLPQIASYRDRFYAELVHKIEGEHGKRLQQEAIIRRQPFGAARQHLNGVLSQRRARQLAHVHLAQLFARMGYPEEAGHQVDVVPTASARMSCRIVCFVTLSNQAVDHRELGSAVEYVDKIIDRLQRGIACGALVDPWNILGFEAQFSLFPSMENSVRDHRVDDLLQMTEIIMNLMSRIWSEAAAINDADAATQIEKRFSSFSEWWGKFAAHEVSSVEAINAAEAFDAAQHVASALRLWHQGGAATGDVGFWAPHAAMFDSPKAYALVIEALLERNDFVAALSLLIHWLERADHVPLQLGEASFFPMAREWMRRMRRTETSPEKRWMLACRMFDFMEANAGEYWNPPTWLSGGKSNGGGDDLAALFAEPPGDEDDLYGAAYEEVTYIDSTDDGVEGDVQGSDSSAEESKEELHAESRRVNLRLLFLECIARLWRMTAMEAAMQPPDSQAAERLIEMRERAVSNLGGLLQLLASVHRYQLPRPGGDHQSMIDFDRQRAIKEFVLERTIITAAAAASSARLLEAAAVRSNNETSQTALTFQQQLPPELADEHRQGVLVLTSLLADRGGEASDLWQEFIEAVTSKPLLYIPIGKGGAPGQIVAARVRQGAIRELLAWLPRLGMFERTRQLLETARAMERDNPVGPSAVTEFDSLFETAYTSLVSALSDSSKQWKAGSKSKKKTRTVETELVECLEQITQHMLIVWLHHSRTLRLSAVEKFQDEPRWTQIKTFIESYGGDLFTQYFFNRGNIRSILHQGVHVWIDRIRSEMVEEDWPAFVTAIQDERDQRRAVECITMTLEAVLENYPEYRDYNSTTTQSDRGELLYMFLDFLRLQTMYERIEWNLKPVVLAHEILVRRGHAEAAQLWRRALAERIGDEANKFVAQLGELQQKYSMRMPTIADRIHQRFLQPLAVDRVCSLVEQAMEEAGGQTHTAFELLRKEADVLVEEPSGVGLDVPGWLVALEAEVMKIERRRHFGGDDEEQEALFVPQKVLGIEQLHDEIDPWQTSLTPSEADDEEYEDDDEA</sequence>
<accession>A3ZRS9</accession>
<proteinExistence type="predicted"/>
<feature type="region of interest" description="Disordered" evidence="1">
    <location>
        <begin position="703"/>
        <end position="725"/>
    </location>
</feature>
<dbReference type="Proteomes" id="UP000004358">
    <property type="component" value="Unassembled WGS sequence"/>
</dbReference>
<feature type="compositionally biased region" description="Acidic residues" evidence="1">
    <location>
        <begin position="1324"/>
        <end position="1336"/>
    </location>
</feature>
<comment type="caution">
    <text evidence="2">The sequence shown here is derived from an EMBL/GenBank/DDBJ whole genome shotgun (WGS) entry which is preliminary data.</text>
</comment>